<dbReference type="SUPFAM" id="SSF51735">
    <property type="entry name" value="NAD(P)-binding Rossmann-fold domains"/>
    <property type="match status" value="1"/>
</dbReference>
<reference evidence="3 4" key="1">
    <citation type="submission" date="2019-02" db="EMBL/GenBank/DDBJ databases">
        <title>Deep-cultivation of Planctomycetes and their phenomic and genomic characterization uncovers novel biology.</title>
        <authorList>
            <person name="Wiegand S."/>
            <person name="Jogler M."/>
            <person name="Boedeker C."/>
            <person name="Pinto D."/>
            <person name="Vollmers J."/>
            <person name="Rivas-Marin E."/>
            <person name="Kohn T."/>
            <person name="Peeters S.H."/>
            <person name="Heuer A."/>
            <person name="Rast P."/>
            <person name="Oberbeckmann S."/>
            <person name="Bunk B."/>
            <person name="Jeske O."/>
            <person name="Meyerdierks A."/>
            <person name="Storesund J.E."/>
            <person name="Kallscheuer N."/>
            <person name="Luecker S."/>
            <person name="Lage O.M."/>
            <person name="Pohl T."/>
            <person name="Merkel B.J."/>
            <person name="Hornburger P."/>
            <person name="Mueller R.-W."/>
            <person name="Bruemmer F."/>
            <person name="Labrenz M."/>
            <person name="Spormann A.M."/>
            <person name="Op den Camp H."/>
            <person name="Overmann J."/>
            <person name="Amann R."/>
            <person name="Jetten M.S.M."/>
            <person name="Mascher T."/>
            <person name="Medema M.H."/>
            <person name="Devos D.P."/>
            <person name="Kaster A.-K."/>
            <person name="Ovreas L."/>
            <person name="Rohde M."/>
            <person name="Galperin M.Y."/>
            <person name="Jogler C."/>
        </authorList>
    </citation>
    <scope>NUCLEOTIDE SEQUENCE [LARGE SCALE GENOMIC DNA]</scope>
    <source>
        <strain evidence="3 4">SV_7m_r</strain>
    </source>
</reference>
<dbReference type="EMBL" id="CP036272">
    <property type="protein sequence ID" value="QDT59773.1"/>
    <property type="molecule type" value="Genomic_DNA"/>
</dbReference>
<sequence>MDSLNDHHRTATACQQIGPKRVFFWLQRANPPANPENCGQTCYDCLFSVTSGWLCHQQPSNTCRCLITVYPPLIPHRFNMTNQRTKQNNRRDFLKTTTKAGGFLAGGSLIIMGTKASGQIAGANDRVRIAVAGLNGRGQSHISGWRGSPNVELAYVVDPASKVLERTMNSLSKRDPKLTTVGLDDLRKALDDKSLDAISIATPNHWHSLLTIWGAQAGKHVYVEKPMSHDITEGRSVVEAQKKYGVVIQHGTQRRSNAGIAGLHQALKTGKLPRLKIAYGYCCKPRNGIGQKPLTDPPADLNWDHWKGPAVIPQYHANYVPYNWHWFWPSGNGDLNNQGTHQLDVARWAIDDDQTHPTRAMAIGGRMQWGDQGETPNSMFAMAEYPNGQMVFFNVRNVNYKGYKHQVYNEYYLEDGSVITGEGNYKILRPGASQPEPLKLESGDITPGGNWKSFIAAVRAGDPNMANGNALDAHYGCVLGHMMNNSYRLGKEVEFSKNASEFGGNADAQEHFGKLHSILADGVGLTKSDAKYVLGPALEFDAKTERFTGALADQANKLLKDPNNPDYKVPMPSDV</sequence>
<evidence type="ECO:0000259" key="1">
    <source>
        <dbReference type="Pfam" id="PF01408"/>
    </source>
</evidence>
<protein>
    <submittedName>
        <fullName evidence="3">4-carboxy-2-hydroxymuconate-6-semialdehyde dehydrogenase</fullName>
        <ecNumber evidence="3">1.1.1.312</ecNumber>
    </submittedName>
</protein>
<dbReference type="GO" id="GO:0000166">
    <property type="term" value="F:nucleotide binding"/>
    <property type="evidence" value="ECO:0007669"/>
    <property type="project" value="InterPro"/>
</dbReference>
<dbReference type="GO" id="GO:0050606">
    <property type="term" value="F:4-carboxy-2-hydroxymuconate semialdehyde hemiacetal dehydrogenase activity"/>
    <property type="evidence" value="ECO:0007669"/>
    <property type="project" value="UniProtKB-EC"/>
</dbReference>
<dbReference type="SUPFAM" id="SSF55347">
    <property type="entry name" value="Glyceraldehyde-3-phosphate dehydrogenase-like, C-terminal domain"/>
    <property type="match status" value="1"/>
</dbReference>
<accession>A0A517SUJ6</accession>
<dbReference type="InterPro" id="IPR000683">
    <property type="entry name" value="Gfo/Idh/MocA-like_OxRdtase_N"/>
</dbReference>
<evidence type="ECO:0000313" key="4">
    <source>
        <dbReference type="Proteomes" id="UP000315003"/>
    </source>
</evidence>
<evidence type="ECO:0000313" key="3">
    <source>
        <dbReference type="EMBL" id="QDT59773.1"/>
    </source>
</evidence>
<gene>
    <name evidence="3" type="primary">ligC_2</name>
    <name evidence="3" type="ORF">SV7mr_22830</name>
</gene>
<dbReference type="Pfam" id="PF22725">
    <property type="entry name" value="GFO_IDH_MocA_C3"/>
    <property type="match status" value="1"/>
</dbReference>
<evidence type="ECO:0000259" key="2">
    <source>
        <dbReference type="Pfam" id="PF22725"/>
    </source>
</evidence>
<keyword evidence="4" id="KW-1185">Reference proteome</keyword>
<dbReference type="PANTHER" id="PTHR43818">
    <property type="entry name" value="BCDNA.GH03377"/>
    <property type="match status" value="1"/>
</dbReference>
<dbReference type="Gene3D" id="3.30.360.10">
    <property type="entry name" value="Dihydrodipicolinate Reductase, domain 2"/>
    <property type="match status" value="1"/>
</dbReference>
<dbReference type="EC" id="1.1.1.312" evidence="3"/>
<proteinExistence type="predicted"/>
<dbReference type="Proteomes" id="UP000315003">
    <property type="component" value="Chromosome"/>
</dbReference>
<dbReference type="AlphaFoldDB" id="A0A517SUJ6"/>
<dbReference type="Gene3D" id="3.40.50.720">
    <property type="entry name" value="NAD(P)-binding Rossmann-like Domain"/>
    <property type="match status" value="1"/>
</dbReference>
<organism evidence="3 4">
    <name type="scientific">Stieleria bergensis</name>
    <dbReference type="NCBI Taxonomy" id="2528025"/>
    <lineage>
        <taxon>Bacteria</taxon>
        <taxon>Pseudomonadati</taxon>
        <taxon>Planctomycetota</taxon>
        <taxon>Planctomycetia</taxon>
        <taxon>Pirellulales</taxon>
        <taxon>Pirellulaceae</taxon>
        <taxon>Stieleria</taxon>
    </lineage>
</organism>
<dbReference type="Pfam" id="PF01408">
    <property type="entry name" value="GFO_IDH_MocA"/>
    <property type="match status" value="1"/>
</dbReference>
<name>A0A517SUJ6_9BACT</name>
<feature type="domain" description="GFO/IDH/MocA-like oxidoreductase" evidence="2">
    <location>
        <begin position="320"/>
        <end position="407"/>
    </location>
</feature>
<feature type="domain" description="Gfo/Idh/MocA-like oxidoreductase N-terminal" evidence="1">
    <location>
        <begin position="127"/>
        <end position="251"/>
    </location>
</feature>
<dbReference type="InterPro" id="IPR036291">
    <property type="entry name" value="NAD(P)-bd_dom_sf"/>
</dbReference>
<dbReference type="PANTHER" id="PTHR43818:SF5">
    <property type="entry name" value="OXIDOREDUCTASE FAMILY PROTEIN"/>
    <property type="match status" value="1"/>
</dbReference>
<dbReference type="InterPro" id="IPR055170">
    <property type="entry name" value="GFO_IDH_MocA-like_dom"/>
</dbReference>
<dbReference type="InterPro" id="IPR050463">
    <property type="entry name" value="Gfo/Idh/MocA_oxidrdct_glycsds"/>
</dbReference>
<keyword evidence="3" id="KW-0560">Oxidoreductase</keyword>